<dbReference type="InParanoid" id="A0A545AX01"/>
<organism evidence="1 2">
    <name type="scientific">Cryptosporangium phraense</name>
    <dbReference type="NCBI Taxonomy" id="2593070"/>
    <lineage>
        <taxon>Bacteria</taxon>
        <taxon>Bacillati</taxon>
        <taxon>Actinomycetota</taxon>
        <taxon>Actinomycetes</taxon>
        <taxon>Cryptosporangiales</taxon>
        <taxon>Cryptosporangiaceae</taxon>
        <taxon>Cryptosporangium</taxon>
    </lineage>
</organism>
<evidence type="ECO:0000313" key="2">
    <source>
        <dbReference type="Proteomes" id="UP000317982"/>
    </source>
</evidence>
<evidence type="ECO:0000313" key="1">
    <source>
        <dbReference type="EMBL" id="TQS45848.1"/>
    </source>
</evidence>
<dbReference type="RefSeq" id="WP_142703255.1">
    <property type="nucleotide sequence ID" value="NZ_VIRS01000003.1"/>
</dbReference>
<comment type="caution">
    <text evidence="1">The sequence shown here is derived from an EMBL/GenBank/DDBJ whole genome shotgun (WGS) entry which is preliminary data.</text>
</comment>
<sequence length="103" mass="11464">MTIPTDRLFDGLCPDDQHDLLEPSINPISERDAGWCEQCQAWWAPDPSWRVGIESVDLTVPGKPGEFTLWRVDATELNAARGGVPAILAHYRAQTLHGWGKPD</sequence>
<protein>
    <submittedName>
        <fullName evidence="1">Uncharacterized protein</fullName>
    </submittedName>
</protein>
<dbReference type="Proteomes" id="UP000317982">
    <property type="component" value="Unassembled WGS sequence"/>
</dbReference>
<dbReference type="EMBL" id="VIRS01000003">
    <property type="protein sequence ID" value="TQS45848.1"/>
    <property type="molecule type" value="Genomic_DNA"/>
</dbReference>
<accession>A0A545AX01</accession>
<dbReference type="OrthoDB" id="9836313at2"/>
<name>A0A545AX01_9ACTN</name>
<keyword evidence="2" id="KW-1185">Reference proteome</keyword>
<reference evidence="1 2" key="1">
    <citation type="submission" date="2019-07" db="EMBL/GenBank/DDBJ databases">
        <title>Cryptosporangium phraense sp. nov., isolated from plant litter.</title>
        <authorList>
            <person name="Suriyachadkun C."/>
        </authorList>
    </citation>
    <scope>NUCLEOTIDE SEQUENCE [LARGE SCALE GENOMIC DNA]</scope>
    <source>
        <strain evidence="1 2">A-T 5661</strain>
    </source>
</reference>
<gene>
    <name evidence="1" type="ORF">FL583_04825</name>
</gene>
<proteinExistence type="predicted"/>
<dbReference type="AlphaFoldDB" id="A0A545AX01"/>